<protein>
    <submittedName>
        <fullName evidence="1">Uncharacterized protein</fullName>
    </submittedName>
</protein>
<dbReference type="Proteomes" id="UP000701702">
    <property type="component" value="Unassembled WGS sequence"/>
</dbReference>
<dbReference type="RefSeq" id="WP_224001462.1">
    <property type="nucleotide sequence ID" value="NZ_CAJZAF010000007.1"/>
</dbReference>
<gene>
    <name evidence="1" type="ORF">LMG23994_01800</name>
</gene>
<accession>A0ABN7YBH2</accession>
<dbReference type="EMBL" id="CAJZAF010000007">
    <property type="protein sequence ID" value="CAG9170061.1"/>
    <property type="molecule type" value="Genomic_DNA"/>
</dbReference>
<name>A0ABN7YBH2_9BURK</name>
<evidence type="ECO:0000313" key="2">
    <source>
        <dbReference type="Proteomes" id="UP000701702"/>
    </source>
</evidence>
<comment type="caution">
    <text evidence="1">The sequence shown here is derived from an EMBL/GenBank/DDBJ whole genome shotgun (WGS) entry which is preliminary data.</text>
</comment>
<organism evidence="1 2">
    <name type="scientific">Cupriavidus pinatubonensis</name>
    <dbReference type="NCBI Taxonomy" id="248026"/>
    <lineage>
        <taxon>Bacteria</taxon>
        <taxon>Pseudomonadati</taxon>
        <taxon>Pseudomonadota</taxon>
        <taxon>Betaproteobacteria</taxon>
        <taxon>Burkholderiales</taxon>
        <taxon>Burkholderiaceae</taxon>
        <taxon>Cupriavidus</taxon>
    </lineage>
</organism>
<reference evidence="1 2" key="1">
    <citation type="submission" date="2021-08" db="EMBL/GenBank/DDBJ databases">
        <authorList>
            <person name="Peeters C."/>
        </authorList>
    </citation>
    <scope>NUCLEOTIDE SEQUENCE [LARGE SCALE GENOMIC DNA]</scope>
    <source>
        <strain evidence="1 2">LMG 23994</strain>
    </source>
</reference>
<sequence>MPREIGKSWERFGRRFVLRLSLKRPEEAVVMDEYDRRSALLGKDDKEFLKSCLVAGYKVLVSQAFDTHALALSNNESNNTQKEQGSVLANESLVEQVSQSRATGAAIEPSLAEVADAQASKAVPARAFLGGLMKHG</sequence>
<evidence type="ECO:0000313" key="1">
    <source>
        <dbReference type="EMBL" id="CAG9170061.1"/>
    </source>
</evidence>
<keyword evidence="2" id="KW-1185">Reference proteome</keyword>
<proteinExistence type="predicted"/>